<feature type="coiled-coil region" evidence="1">
    <location>
        <begin position="275"/>
        <end position="302"/>
    </location>
</feature>
<accession>A0A1V9ZRS9</accession>
<keyword evidence="1" id="KW-0175">Coiled coil</keyword>
<dbReference type="STRING" id="1202772.A0A1V9ZRS9"/>
<evidence type="ECO:0000313" key="3">
    <source>
        <dbReference type="EMBL" id="OQS00714.1"/>
    </source>
</evidence>
<name>A0A1V9ZRS9_ACHHY</name>
<comment type="caution">
    <text evidence="3">The sequence shown here is derived from an EMBL/GenBank/DDBJ whole genome shotgun (WGS) entry which is preliminary data.</text>
</comment>
<evidence type="ECO:0008006" key="5">
    <source>
        <dbReference type="Google" id="ProtNLM"/>
    </source>
</evidence>
<reference evidence="3 4" key="1">
    <citation type="journal article" date="2014" name="Genome Biol. Evol.">
        <title>The secreted proteins of Achlya hypogyna and Thraustotheca clavata identify the ancestral oomycete secretome and reveal gene acquisitions by horizontal gene transfer.</title>
        <authorList>
            <person name="Misner I."/>
            <person name="Blouin N."/>
            <person name="Leonard G."/>
            <person name="Richards T.A."/>
            <person name="Lane C.E."/>
        </authorList>
    </citation>
    <scope>NUCLEOTIDE SEQUENCE [LARGE SCALE GENOMIC DNA]</scope>
    <source>
        <strain evidence="3 4">ATCC 48635</strain>
    </source>
</reference>
<evidence type="ECO:0000313" key="4">
    <source>
        <dbReference type="Proteomes" id="UP000243579"/>
    </source>
</evidence>
<dbReference type="Proteomes" id="UP000243579">
    <property type="component" value="Unassembled WGS sequence"/>
</dbReference>
<evidence type="ECO:0000256" key="2">
    <source>
        <dbReference type="SAM" id="MobiDB-lite"/>
    </source>
</evidence>
<organism evidence="3 4">
    <name type="scientific">Achlya hypogyna</name>
    <name type="common">Oomycete</name>
    <name type="synonym">Protoachlya hypogyna</name>
    <dbReference type="NCBI Taxonomy" id="1202772"/>
    <lineage>
        <taxon>Eukaryota</taxon>
        <taxon>Sar</taxon>
        <taxon>Stramenopiles</taxon>
        <taxon>Oomycota</taxon>
        <taxon>Saprolegniomycetes</taxon>
        <taxon>Saprolegniales</taxon>
        <taxon>Achlyaceae</taxon>
        <taxon>Achlya</taxon>
    </lineage>
</organism>
<sequence length="737" mass="80089">MGQPESESHIAFDCRMTTEDRAMAIARLMELQGSTKPTKEVDTCGDETNEDAEPEAEEGTEAVDDVAGANALAAECAATADGSIDTTAAFENTDDAEKPSTEELVAEEGVDAEDDLVEATPLAPEVEVIAETAIGEDTTDNETAVKLPTAESCVTEETSIDTTCGDTMPASLNPSEPATMMAEAEAEANVFEFIAEHASKIELPVPGTPIKTSSKASPDVHDTSRTPTQVAECPREDLPADVPFPTDSNDPAILAATPAKAAFVKTPYKQPGGKLSHTSLELQAIEARRAELEKERIKHEKYRLLAQQQYAHQMIERSTKPLTLPLTPELLSTKRGAARCAGHASEVACTPECERRFVTAEALVARSDKPTPAALPTARRSTTAHSPFLETAARARQVDVAADAFVDQLSAEILVQRKSRPPSPERPRKRTVPASPFLETKQRAKRSRADDKENVAPLSFEALVARPLTAAAVAVRDAKKAPTIAVMPALATMERATTQATYRKAVYTVDHDAIELGKKFHAMPVPATARQPAAPKKRPALATVQPKTPPLESLKRHALYKEAFLARQQQEREADEAKRVFRAQPMPVPPAAPATIKSKTPLTIAVPFVCPGDVFHERHLERMATLKAQMEEAARAQTQVKATPMVVAQAPPVQPSTKALTEARSPQLQLKRRMADRAAFDRKEQERRARDQEARQALAKEAAHKEKLEVLAWRKTELTFKALKRRRNAKPAADAAL</sequence>
<feature type="region of interest" description="Disordered" evidence="2">
    <location>
        <begin position="30"/>
        <end position="61"/>
    </location>
</feature>
<protein>
    <recommendedName>
        <fullName evidence="5">TPX2 C-terminal domain-containing protein</fullName>
    </recommendedName>
</protein>
<feature type="compositionally biased region" description="Acidic residues" evidence="2">
    <location>
        <begin position="43"/>
        <end position="61"/>
    </location>
</feature>
<dbReference type="EMBL" id="JNBR01000026">
    <property type="protein sequence ID" value="OQS00714.1"/>
    <property type="molecule type" value="Genomic_DNA"/>
</dbReference>
<gene>
    <name evidence="3" type="ORF">ACHHYP_02870</name>
</gene>
<feature type="region of interest" description="Disordered" evidence="2">
    <location>
        <begin position="416"/>
        <end position="452"/>
    </location>
</feature>
<proteinExistence type="predicted"/>
<feature type="region of interest" description="Disordered" evidence="2">
    <location>
        <begin position="204"/>
        <end position="232"/>
    </location>
</feature>
<evidence type="ECO:0000256" key="1">
    <source>
        <dbReference type="SAM" id="Coils"/>
    </source>
</evidence>
<keyword evidence="4" id="KW-1185">Reference proteome</keyword>
<dbReference type="OrthoDB" id="79764at2759"/>
<feature type="compositionally biased region" description="Basic and acidic residues" evidence="2">
    <location>
        <begin position="677"/>
        <end position="694"/>
    </location>
</feature>
<dbReference type="AlphaFoldDB" id="A0A1V9ZRS9"/>
<feature type="region of interest" description="Disordered" evidence="2">
    <location>
        <begin position="677"/>
        <end position="702"/>
    </location>
</feature>